<accession>A0A2P2I849</accession>
<proteinExistence type="evidence at transcript level"/>
<dbReference type="GO" id="GO:0016671">
    <property type="term" value="F:oxidoreductase activity, acting on a sulfur group of donors, disulfide as acceptor"/>
    <property type="evidence" value="ECO:0007669"/>
    <property type="project" value="InterPro"/>
</dbReference>
<feature type="chain" id="PRO_5036046497" evidence="6">
    <location>
        <begin position="19"/>
        <end position="222"/>
    </location>
</feature>
<keyword evidence="3" id="KW-0964">Secreted</keyword>
<dbReference type="PANTHER" id="PTHR13234">
    <property type="entry name" value="GAMMA-INTERFERON INDUCIBLE LYSOSOMAL THIOL REDUCTASE GILT"/>
    <property type="match status" value="1"/>
</dbReference>
<keyword evidence="4 6" id="KW-0732">Signal</keyword>
<evidence type="ECO:0000256" key="4">
    <source>
        <dbReference type="ARBA" id="ARBA00022729"/>
    </source>
</evidence>
<organism evidence="7">
    <name type="scientific">Hirondellea gigas</name>
    <dbReference type="NCBI Taxonomy" id="1518452"/>
    <lineage>
        <taxon>Eukaryota</taxon>
        <taxon>Metazoa</taxon>
        <taxon>Ecdysozoa</taxon>
        <taxon>Arthropoda</taxon>
        <taxon>Crustacea</taxon>
        <taxon>Multicrustacea</taxon>
        <taxon>Malacostraca</taxon>
        <taxon>Eumalacostraca</taxon>
        <taxon>Peracarida</taxon>
        <taxon>Amphipoda</taxon>
        <taxon>Amphilochidea</taxon>
        <taxon>Lysianassida</taxon>
        <taxon>Lysianassidira</taxon>
        <taxon>Lysianassoidea</taxon>
        <taxon>Lysianassidae</taxon>
        <taxon>Hirondellea</taxon>
    </lineage>
</organism>
<reference evidence="8" key="1">
    <citation type="submission" date="2017-11" db="EMBL/GenBank/DDBJ databases">
        <title>The sensing device of the deep-sea amphipod.</title>
        <authorList>
            <person name="Kobayashi H."/>
            <person name="Nagahama T."/>
            <person name="Arai W."/>
            <person name="Sasagawa Y."/>
            <person name="Umeda M."/>
            <person name="Hayashi T."/>
            <person name="Nikaido I."/>
            <person name="Watanabe H."/>
            <person name="Oguri K."/>
            <person name="Kitazato H."/>
            <person name="Fujioka K."/>
            <person name="Kido Y."/>
            <person name="Takami H."/>
        </authorList>
    </citation>
    <scope>NUCLEOTIDE SEQUENCE</scope>
    <source>
        <tissue evidence="8">Whole body</tissue>
    </source>
</reference>
<dbReference type="PANTHER" id="PTHR13234:SF8">
    <property type="entry name" value="GAMMA-INTERFERON-INDUCIBLE LYSOSOMAL THIOL REDUCTASE"/>
    <property type="match status" value="1"/>
</dbReference>
<dbReference type="EMBL" id="IACT01005134">
    <property type="protein sequence ID" value="LAC24300.1"/>
    <property type="molecule type" value="mRNA"/>
</dbReference>
<comment type="similarity">
    <text evidence="2">Belongs to the GILT family.</text>
</comment>
<evidence type="ECO:0000256" key="6">
    <source>
        <dbReference type="SAM" id="SignalP"/>
    </source>
</evidence>
<reference evidence="7" key="2">
    <citation type="journal article" date="2018" name="Biosci. Biotechnol. Biochem.">
        <title>Polysaccharide hydrolase of the hadal zone amphipods Hirondellea gigas.</title>
        <authorList>
            <person name="Kobayashi H."/>
            <person name="Nagahama T."/>
            <person name="Arai W."/>
            <person name="Sasagawa Y."/>
            <person name="Umeda M."/>
            <person name="Hayashi T."/>
            <person name="Nikaido I."/>
            <person name="Watanabe H."/>
            <person name="Oguri K."/>
            <person name="Kitazato H."/>
            <person name="Fujioka K."/>
            <person name="Kido Y."/>
            <person name="Takami H."/>
        </authorList>
    </citation>
    <scope>NUCLEOTIDE SEQUENCE</scope>
    <source>
        <tissue evidence="7">Whole body</tissue>
    </source>
</reference>
<dbReference type="GO" id="GO:0005576">
    <property type="term" value="C:extracellular region"/>
    <property type="evidence" value="ECO:0007669"/>
    <property type="project" value="UniProtKB-SubCell"/>
</dbReference>
<protein>
    <submittedName>
        <fullName evidence="7">Gamma-interferon-inducible lysosomal thiol reductase-like</fullName>
    </submittedName>
</protein>
<name>A0A2P2I849_9CRUS</name>
<evidence type="ECO:0000256" key="3">
    <source>
        <dbReference type="ARBA" id="ARBA00022525"/>
    </source>
</evidence>
<keyword evidence="5" id="KW-0325">Glycoprotein</keyword>
<evidence type="ECO:0000256" key="2">
    <source>
        <dbReference type="ARBA" id="ARBA00005679"/>
    </source>
</evidence>
<dbReference type="EMBL" id="IACF01004614">
    <property type="protein sequence ID" value="LAB70203.1"/>
    <property type="molecule type" value="mRNA"/>
</dbReference>
<dbReference type="Pfam" id="PF03227">
    <property type="entry name" value="GILT"/>
    <property type="match status" value="1"/>
</dbReference>
<comment type="subcellular location">
    <subcellularLocation>
        <location evidence="1">Secreted</location>
    </subcellularLocation>
</comment>
<evidence type="ECO:0000313" key="7">
    <source>
        <dbReference type="EMBL" id="LAB70203.1"/>
    </source>
</evidence>
<dbReference type="InterPro" id="IPR004911">
    <property type="entry name" value="Interferon-induced_GILT"/>
</dbReference>
<sequence>MNKLVSVLLVTLLAGVLAEDAPPVKMDLYYETMCPYSQDYFYSQLYPTFEELGYIMDVNLYPYGNANYVENDDGGYDFTCQHGPDECTGNMIHACAQKYIDDISVEMDFVYCLLAQNSPATDGPACAAQVGVDYTPIDQCVNSVEGEEALHAVAVQQDSLVPSVAYVPWILVDDVYNENLNTACRINLKRVVCNHYTGPTPPECEKLEELDQDIDVPKCFKN</sequence>
<dbReference type="AlphaFoldDB" id="A0A2P2I849"/>
<feature type="signal peptide" evidence="6">
    <location>
        <begin position="1"/>
        <end position="18"/>
    </location>
</feature>
<evidence type="ECO:0000256" key="5">
    <source>
        <dbReference type="ARBA" id="ARBA00023180"/>
    </source>
</evidence>
<evidence type="ECO:0000313" key="8">
    <source>
        <dbReference type="EMBL" id="LAC24300.1"/>
    </source>
</evidence>
<evidence type="ECO:0000256" key="1">
    <source>
        <dbReference type="ARBA" id="ARBA00004613"/>
    </source>
</evidence>
<dbReference type="Gene3D" id="3.40.30.10">
    <property type="entry name" value="Glutaredoxin"/>
    <property type="match status" value="1"/>
</dbReference>